<accession>A0ABT7S1R1</accession>
<keyword evidence="1" id="KW-1133">Transmembrane helix</keyword>
<feature type="transmembrane region" description="Helical" evidence="1">
    <location>
        <begin position="52"/>
        <end position="73"/>
    </location>
</feature>
<keyword evidence="1" id="KW-0812">Transmembrane</keyword>
<dbReference type="RefSeq" id="WP_133424700.1">
    <property type="nucleotide sequence ID" value="NZ_CP174386.1"/>
</dbReference>
<evidence type="ECO:0000256" key="1">
    <source>
        <dbReference type="SAM" id="Phobius"/>
    </source>
</evidence>
<protein>
    <submittedName>
        <fullName evidence="2">Alkaline shock response membrane anchor protein AmaP</fullName>
    </submittedName>
</protein>
<dbReference type="NCBIfam" id="NF033218">
    <property type="entry name" value="anchor_AmaP"/>
    <property type="match status" value="1"/>
</dbReference>
<feature type="transmembrane region" description="Helical" evidence="1">
    <location>
        <begin position="7"/>
        <end position="25"/>
    </location>
</feature>
<gene>
    <name evidence="2" type="primary">amaP</name>
    <name evidence="2" type="ORF">QUE93_10895</name>
</gene>
<comment type="caution">
    <text evidence="2">The sequence shown here is derived from an EMBL/GenBank/DDBJ whole genome shotgun (WGS) entry which is preliminary data.</text>
</comment>
<evidence type="ECO:0000313" key="2">
    <source>
        <dbReference type="EMBL" id="MDM7647512.1"/>
    </source>
</evidence>
<keyword evidence="3" id="KW-1185">Reference proteome</keyword>
<proteinExistence type="predicted"/>
<name>A0ABT7S1R1_9LACO</name>
<reference evidence="2 3" key="1">
    <citation type="submission" date="2023-06" db="EMBL/GenBank/DDBJ databases">
        <title>Draft Genome Sequences of lactic acid bacteria strains isolated from fermented milk products.</title>
        <authorList>
            <person name="Elcheninov A.G."/>
            <person name="Klyukina A."/>
            <person name="Zayulina K.S."/>
            <person name="Gavirova L.A."/>
            <person name="Shcherbakova P.A."/>
            <person name="Shestakov A.I."/>
            <person name="Kublanov I.V."/>
            <person name="Kochetkova T.V."/>
        </authorList>
    </citation>
    <scope>NUCLEOTIDE SEQUENCE [LARGE SCALE GENOMIC DNA]</scope>
    <source>
        <strain evidence="2 3">TOM.81</strain>
    </source>
</reference>
<sequence>MRKTIKIFLILIIFTYVVGICLLIWPEVLESLFWSLKRLGINFSGNTDMIRYYYGVVLLSLSVIALLIVLLIPNQLPDILLERTKTGRLALSNYGVKQFIRTQLSGEGLSNIQVKLKNTRRQKKFYIVADAAYKRSVVKELPRISNQLTNELTNLLGDHNTPVKVSVKVNQKSTKNNHLAPRVV</sequence>
<dbReference type="GeneID" id="97229724"/>
<dbReference type="Proteomes" id="UP001242903">
    <property type="component" value="Unassembled WGS sequence"/>
</dbReference>
<evidence type="ECO:0000313" key="3">
    <source>
        <dbReference type="Proteomes" id="UP001242903"/>
    </source>
</evidence>
<organism evidence="2 3">
    <name type="scientific">Leuconostoc falkenbergense</name>
    <dbReference type="NCBI Taxonomy" id="2766470"/>
    <lineage>
        <taxon>Bacteria</taxon>
        <taxon>Bacillati</taxon>
        <taxon>Bacillota</taxon>
        <taxon>Bacilli</taxon>
        <taxon>Lactobacillales</taxon>
        <taxon>Lactobacillaceae</taxon>
        <taxon>Leuconostoc</taxon>
    </lineage>
</organism>
<dbReference type="EMBL" id="JAUCAQ010000038">
    <property type="protein sequence ID" value="MDM7647512.1"/>
    <property type="molecule type" value="Genomic_DNA"/>
</dbReference>
<keyword evidence="1" id="KW-0472">Membrane</keyword>